<accession>A0A1L9RLT3</accession>
<dbReference type="VEuPathDB" id="FungiDB:ASPWEDRAFT_41140"/>
<protein>
    <submittedName>
        <fullName evidence="1">Uncharacterized protein</fullName>
    </submittedName>
</protein>
<organism evidence="1 2">
    <name type="scientific">Aspergillus wentii DTO 134E9</name>
    <dbReference type="NCBI Taxonomy" id="1073089"/>
    <lineage>
        <taxon>Eukaryota</taxon>
        <taxon>Fungi</taxon>
        <taxon>Dikarya</taxon>
        <taxon>Ascomycota</taxon>
        <taxon>Pezizomycotina</taxon>
        <taxon>Eurotiomycetes</taxon>
        <taxon>Eurotiomycetidae</taxon>
        <taxon>Eurotiales</taxon>
        <taxon>Aspergillaceae</taxon>
        <taxon>Aspergillus</taxon>
        <taxon>Aspergillus subgen. Cremei</taxon>
    </lineage>
</organism>
<dbReference type="GeneID" id="63751330"/>
<evidence type="ECO:0000313" key="2">
    <source>
        <dbReference type="Proteomes" id="UP000184383"/>
    </source>
</evidence>
<keyword evidence="2" id="KW-1185">Reference proteome</keyword>
<proteinExistence type="predicted"/>
<dbReference type="RefSeq" id="XP_040689586.1">
    <property type="nucleotide sequence ID" value="XM_040835482.1"/>
</dbReference>
<dbReference type="Proteomes" id="UP000184383">
    <property type="component" value="Unassembled WGS sequence"/>
</dbReference>
<name>A0A1L9RLT3_ASPWE</name>
<dbReference type="EMBL" id="KV878212">
    <property type="protein sequence ID" value="OJJ35910.1"/>
    <property type="molecule type" value="Genomic_DNA"/>
</dbReference>
<gene>
    <name evidence="1" type="ORF">ASPWEDRAFT_41140</name>
</gene>
<dbReference type="AlphaFoldDB" id="A0A1L9RLT3"/>
<sequence length="65" mass="7784">MWISIQDQLQTAEIECECFNGLSVDLDKLSIQKKFKKLMPILTTKWNIVKYHHNRQSIMKFVEDQ</sequence>
<reference evidence="2" key="1">
    <citation type="journal article" date="2017" name="Genome Biol.">
        <title>Comparative genomics reveals high biological diversity and specific adaptations in the industrially and medically important fungal genus Aspergillus.</title>
        <authorList>
            <person name="de Vries R.P."/>
            <person name="Riley R."/>
            <person name="Wiebenga A."/>
            <person name="Aguilar-Osorio G."/>
            <person name="Amillis S."/>
            <person name="Uchima C.A."/>
            <person name="Anderluh G."/>
            <person name="Asadollahi M."/>
            <person name="Askin M."/>
            <person name="Barry K."/>
            <person name="Battaglia E."/>
            <person name="Bayram O."/>
            <person name="Benocci T."/>
            <person name="Braus-Stromeyer S.A."/>
            <person name="Caldana C."/>
            <person name="Canovas D."/>
            <person name="Cerqueira G.C."/>
            <person name="Chen F."/>
            <person name="Chen W."/>
            <person name="Choi C."/>
            <person name="Clum A."/>
            <person name="Dos Santos R.A."/>
            <person name="Damasio A.R."/>
            <person name="Diallinas G."/>
            <person name="Emri T."/>
            <person name="Fekete E."/>
            <person name="Flipphi M."/>
            <person name="Freyberg S."/>
            <person name="Gallo A."/>
            <person name="Gournas C."/>
            <person name="Habgood R."/>
            <person name="Hainaut M."/>
            <person name="Harispe M.L."/>
            <person name="Henrissat B."/>
            <person name="Hilden K.S."/>
            <person name="Hope R."/>
            <person name="Hossain A."/>
            <person name="Karabika E."/>
            <person name="Karaffa L."/>
            <person name="Karanyi Z."/>
            <person name="Krasevec N."/>
            <person name="Kuo A."/>
            <person name="Kusch H."/>
            <person name="LaButti K."/>
            <person name="Lagendijk E.L."/>
            <person name="Lapidus A."/>
            <person name="Levasseur A."/>
            <person name="Lindquist E."/>
            <person name="Lipzen A."/>
            <person name="Logrieco A.F."/>
            <person name="MacCabe A."/>
            <person name="Maekelae M.R."/>
            <person name="Malavazi I."/>
            <person name="Melin P."/>
            <person name="Meyer V."/>
            <person name="Mielnichuk N."/>
            <person name="Miskei M."/>
            <person name="Molnar A.P."/>
            <person name="Mule G."/>
            <person name="Ngan C.Y."/>
            <person name="Orejas M."/>
            <person name="Orosz E."/>
            <person name="Ouedraogo J.P."/>
            <person name="Overkamp K.M."/>
            <person name="Park H.-S."/>
            <person name="Perrone G."/>
            <person name="Piumi F."/>
            <person name="Punt P.J."/>
            <person name="Ram A.F."/>
            <person name="Ramon A."/>
            <person name="Rauscher S."/>
            <person name="Record E."/>
            <person name="Riano-Pachon D.M."/>
            <person name="Robert V."/>
            <person name="Roehrig J."/>
            <person name="Ruller R."/>
            <person name="Salamov A."/>
            <person name="Salih N.S."/>
            <person name="Samson R.A."/>
            <person name="Sandor E."/>
            <person name="Sanguinetti M."/>
            <person name="Schuetze T."/>
            <person name="Sepcic K."/>
            <person name="Shelest E."/>
            <person name="Sherlock G."/>
            <person name="Sophianopoulou V."/>
            <person name="Squina F.M."/>
            <person name="Sun H."/>
            <person name="Susca A."/>
            <person name="Todd R.B."/>
            <person name="Tsang A."/>
            <person name="Unkles S.E."/>
            <person name="van de Wiele N."/>
            <person name="van Rossen-Uffink D."/>
            <person name="Oliveira J.V."/>
            <person name="Vesth T.C."/>
            <person name="Visser J."/>
            <person name="Yu J.-H."/>
            <person name="Zhou M."/>
            <person name="Andersen M.R."/>
            <person name="Archer D.B."/>
            <person name="Baker S.E."/>
            <person name="Benoit I."/>
            <person name="Brakhage A.A."/>
            <person name="Braus G.H."/>
            <person name="Fischer R."/>
            <person name="Frisvad J.C."/>
            <person name="Goldman G.H."/>
            <person name="Houbraken J."/>
            <person name="Oakley B."/>
            <person name="Pocsi I."/>
            <person name="Scazzocchio C."/>
            <person name="Seiboth B."/>
            <person name="vanKuyk P.A."/>
            <person name="Wortman J."/>
            <person name="Dyer P.S."/>
            <person name="Grigoriev I.V."/>
        </authorList>
    </citation>
    <scope>NUCLEOTIDE SEQUENCE [LARGE SCALE GENOMIC DNA]</scope>
    <source>
        <strain evidence="2">DTO 134E9</strain>
    </source>
</reference>
<evidence type="ECO:0000313" key="1">
    <source>
        <dbReference type="EMBL" id="OJJ35910.1"/>
    </source>
</evidence>